<evidence type="ECO:0000313" key="2">
    <source>
        <dbReference type="EMBL" id="KZP32429.1"/>
    </source>
</evidence>
<accession>A0A166V7T1</accession>
<name>A0A166V7T1_9AGAM</name>
<keyword evidence="3" id="KW-1185">Reference proteome</keyword>
<proteinExistence type="predicted"/>
<organism evidence="2 3">
    <name type="scientific">Athelia psychrophila</name>
    <dbReference type="NCBI Taxonomy" id="1759441"/>
    <lineage>
        <taxon>Eukaryota</taxon>
        <taxon>Fungi</taxon>
        <taxon>Dikarya</taxon>
        <taxon>Basidiomycota</taxon>
        <taxon>Agaricomycotina</taxon>
        <taxon>Agaricomycetes</taxon>
        <taxon>Agaricomycetidae</taxon>
        <taxon>Atheliales</taxon>
        <taxon>Atheliaceae</taxon>
        <taxon>Athelia</taxon>
    </lineage>
</organism>
<gene>
    <name evidence="2" type="ORF">FIBSPDRAFT_518386</name>
</gene>
<dbReference type="Proteomes" id="UP000076532">
    <property type="component" value="Unassembled WGS sequence"/>
</dbReference>
<evidence type="ECO:0000313" key="3">
    <source>
        <dbReference type="Proteomes" id="UP000076532"/>
    </source>
</evidence>
<sequence>MSHLREVDSDIALCITFVRTINRTLGFDKQTLTTPSTFGVLRGYVTVFIYSPVLLFRFLGVIRNHDFSNQHQIVDIRDDPAWLRSFVLDHSRQE</sequence>
<dbReference type="AlphaFoldDB" id="A0A166V7T1"/>
<keyword evidence="1" id="KW-1133">Transmembrane helix</keyword>
<reference evidence="2 3" key="1">
    <citation type="journal article" date="2016" name="Mol. Biol. Evol.">
        <title>Comparative Genomics of Early-Diverging Mushroom-Forming Fungi Provides Insights into the Origins of Lignocellulose Decay Capabilities.</title>
        <authorList>
            <person name="Nagy L.G."/>
            <person name="Riley R."/>
            <person name="Tritt A."/>
            <person name="Adam C."/>
            <person name="Daum C."/>
            <person name="Floudas D."/>
            <person name="Sun H."/>
            <person name="Yadav J.S."/>
            <person name="Pangilinan J."/>
            <person name="Larsson K.H."/>
            <person name="Matsuura K."/>
            <person name="Barry K."/>
            <person name="Labutti K."/>
            <person name="Kuo R."/>
            <person name="Ohm R.A."/>
            <person name="Bhattacharya S.S."/>
            <person name="Shirouzu T."/>
            <person name="Yoshinaga Y."/>
            <person name="Martin F.M."/>
            <person name="Grigoriev I.V."/>
            <person name="Hibbett D.S."/>
        </authorList>
    </citation>
    <scope>NUCLEOTIDE SEQUENCE [LARGE SCALE GENOMIC DNA]</scope>
    <source>
        <strain evidence="2 3">CBS 109695</strain>
    </source>
</reference>
<keyword evidence="1" id="KW-0812">Transmembrane</keyword>
<feature type="transmembrane region" description="Helical" evidence="1">
    <location>
        <begin position="41"/>
        <end position="62"/>
    </location>
</feature>
<evidence type="ECO:0000256" key="1">
    <source>
        <dbReference type="SAM" id="Phobius"/>
    </source>
</evidence>
<keyword evidence="1" id="KW-0472">Membrane</keyword>
<dbReference type="EMBL" id="KV417486">
    <property type="protein sequence ID" value="KZP32429.1"/>
    <property type="molecule type" value="Genomic_DNA"/>
</dbReference>
<protein>
    <submittedName>
        <fullName evidence="2">Uncharacterized protein</fullName>
    </submittedName>
</protein>